<evidence type="ECO:0000313" key="12">
    <source>
        <dbReference type="EMBL" id="MFC4326343.1"/>
    </source>
</evidence>
<proteinExistence type="predicted"/>
<keyword evidence="10" id="KW-0812">Transmembrane</keyword>
<dbReference type="CDD" id="cd16917">
    <property type="entry name" value="HATPase_UhpB-NarQ-NarX-like"/>
    <property type="match status" value="1"/>
</dbReference>
<dbReference type="SMART" id="SM00387">
    <property type="entry name" value="HATPase_c"/>
    <property type="match status" value="1"/>
</dbReference>
<dbReference type="Gene3D" id="3.30.565.10">
    <property type="entry name" value="Histidine kinase-like ATPase, C-terminal domain"/>
    <property type="match status" value="1"/>
</dbReference>
<dbReference type="EC" id="2.7.13.3" evidence="2"/>
<comment type="catalytic activity">
    <reaction evidence="1">
        <text>ATP + protein L-histidine = ADP + protein N-phospho-L-histidine.</text>
        <dbReference type="EC" id="2.7.13.3"/>
    </reaction>
</comment>
<dbReference type="SUPFAM" id="SSF55874">
    <property type="entry name" value="ATPase domain of HSP90 chaperone/DNA topoisomerase II/histidine kinase"/>
    <property type="match status" value="1"/>
</dbReference>
<evidence type="ECO:0000256" key="4">
    <source>
        <dbReference type="ARBA" id="ARBA00022679"/>
    </source>
</evidence>
<keyword evidence="10" id="KW-1133">Transmembrane helix</keyword>
<evidence type="ECO:0000256" key="8">
    <source>
        <dbReference type="ARBA" id="ARBA00023012"/>
    </source>
</evidence>
<feature type="transmembrane region" description="Helical" evidence="10">
    <location>
        <begin position="158"/>
        <end position="178"/>
    </location>
</feature>
<accession>A0ABV8T5D0</accession>
<name>A0ABV8T5D0_9ACTN</name>
<dbReference type="InterPro" id="IPR050482">
    <property type="entry name" value="Sensor_HK_TwoCompSys"/>
</dbReference>
<keyword evidence="10" id="KW-0472">Membrane</keyword>
<evidence type="ECO:0000256" key="7">
    <source>
        <dbReference type="ARBA" id="ARBA00022840"/>
    </source>
</evidence>
<dbReference type="Pfam" id="PF02518">
    <property type="entry name" value="HATPase_c"/>
    <property type="match status" value="1"/>
</dbReference>
<evidence type="ECO:0000256" key="3">
    <source>
        <dbReference type="ARBA" id="ARBA00022553"/>
    </source>
</evidence>
<evidence type="ECO:0000256" key="6">
    <source>
        <dbReference type="ARBA" id="ARBA00022777"/>
    </source>
</evidence>
<evidence type="ECO:0000313" key="13">
    <source>
        <dbReference type="Proteomes" id="UP001595824"/>
    </source>
</evidence>
<feature type="transmembrane region" description="Helical" evidence="10">
    <location>
        <begin position="121"/>
        <end position="146"/>
    </location>
</feature>
<dbReference type="PANTHER" id="PTHR24421:SF10">
    <property type="entry name" value="NITRATE_NITRITE SENSOR PROTEIN NARQ"/>
    <property type="match status" value="1"/>
</dbReference>
<keyword evidence="6 12" id="KW-0418">Kinase</keyword>
<keyword evidence="5" id="KW-0547">Nucleotide-binding</keyword>
<protein>
    <recommendedName>
        <fullName evidence="2">histidine kinase</fullName>
        <ecNumber evidence="2">2.7.13.3</ecNumber>
    </recommendedName>
</protein>
<feature type="domain" description="Histidine kinase/HSP90-like ATPase" evidence="11">
    <location>
        <begin position="326"/>
        <end position="439"/>
    </location>
</feature>
<dbReference type="Proteomes" id="UP001595824">
    <property type="component" value="Unassembled WGS sequence"/>
</dbReference>
<dbReference type="GO" id="GO:0016301">
    <property type="term" value="F:kinase activity"/>
    <property type="evidence" value="ECO:0007669"/>
    <property type="project" value="UniProtKB-KW"/>
</dbReference>
<sequence>MYFTTWLRQVPGRPFRGAGRRTALVAAGLPLHVAAVPLWVWLVGTVVAVVPAATPLPVLVALALTPVLTAAQRRRYRALTGKELPRPAHGAPRRGVRSVLRPLTARAFWRQVCHHTLAGPLLAVLDVVVLAVWAAGLVAATVYVWIWALPPGWRIAHAGYTTQAAYVTAGGVLLLFAAPRLTGLLVRAQNWAAEILLGRSRTEELTRRVEDLTESRAGVLDAADAERRRIERDLHDGAQQRLVSLAVNLGLARSTLRDLPEDARRVIDDAHREAKEAIAELNSLVRGLHPVVLEDRGLDAALSGIAGRAPIPVRVAVDLARRPAPTVEAVAYFVVSEALTNVVKHARADRADVTVAQVGETLRVVVTDDGIGGAVPSGPAASGGPADSGEPAASGGPTDRTGTGLTGLAKRVASVDGVFSCHSPAGGPTVITVELPCAL</sequence>
<feature type="region of interest" description="Disordered" evidence="9">
    <location>
        <begin position="374"/>
        <end position="405"/>
    </location>
</feature>
<dbReference type="PANTHER" id="PTHR24421">
    <property type="entry name" value="NITRATE/NITRITE SENSOR PROTEIN NARX-RELATED"/>
    <property type="match status" value="1"/>
</dbReference>
<comment type="caution">
    <text evidence="12">The sequence shown here is derived from an EMBL/GenBank/DDBJ whole genome shotgun (WGS) entry which is preliminary data.</text>
</comment>
<dbReference type="RefSeq" id="WP_381736418.1">
    <property type="nucleotide sequence ID" value="NZ_JBHSDP010000002.1"/>
</dbReference>
<feature type="transmembrane region" description="Helical" evidence="10">
    <location>
        <begin position="21"/>
        <end position="42"/>
    </location>
</feature>
<dbReference type="EMBL" id="JBHSDP010000002">
    <property type="protein sequence ID" value="MFC4326343.1"/>
    <property type="molecule type" value="Genomic_DNA"/>
</dbReference>
<keyword evidence="4" id="KW-0808">Transferase</keyword>
<dbReference type="InterPro" id="IPR003594">
    <property type="entry name" value="HATPase_dom"/>
</dbReference>
<dbReference type="InterPro" id="IPR036890">
    <property type="entry name" value="HATPase_C_sf"/>
</dbReference>
<dbReference type="InterPro" id="IPR011712">
    <property type="entry name" value="Sig_transdc_His_kin_sub3_dim/P"/>
</dbReference>
<evidence type="ECO:0000256" key="10">
    <source>
        <dbReference type="SAM" id="Phobius"/>
    </source>
</evidence>
<evidence type="ECO:0000259" key="11">
    <source>
        <dbReference type="SMART" id="SM00387"/>
    </source>
</evidence>
<keyword evidence="3" id="KW-0597">Phosphoprotein</keyword>
<feature type="transmembrane region" description="Helical" evidence="10">
    <location>
        <begin position="48"/>
        <end position="68"/>
    </location>
</feature>
<feature type="compositionally biased region" description="Low complexity" evidence="9">
    <location>
        <begin position="376"/>
        <end position="397"/>
    </location>
</feature>
<dbReference type="Gene3D" id="1.20.5.1930">
    <property type="match status" value="1"/>
</dbReference>
<keyword evidence="13" id="KW-1185">Reference proteome</keyword>
<reference evidence="13" key="1">
    <citation type="journal article" date="2019" name="Int. J. Syst. Evol. Microbiol.">
        <title>The Global Catalogue of Microorganisms (GCM) 10K type strain sequencing project: providing services to taxonomists for standard genome sequencing and annotation.</title>
        <authorList>
            <consortium name="The Broad Institute Genomics Platform"/>
            <consortium name="The Broad Institute Genome Sequencing Center for Infectious Disease"/>
            <person name="Wu L."/>
            <person name="Ma J."/>
        </authorList>
    </citation>
    <scope>NUCLEOTIDE SEQUENCE [LARGE SCALE GENOMIC DNA]</scope>
    <source>
        <strain evidence="13">PCU 347</strain>
    </source>
</reference>
<dbReference type="Pfam" id="PF07730">
    <property type="entry name" value="HisKA_3"/>
    <property type="match status" value="1"/>
</dbReference>
<evidence type="ECO:0000256" key="2">
    <source>
        <dbReference type="ARBA" id="ARBA00012438"/>
    </source>
</evidence>
<keyword evidence="7" id="KW-0067">ATP-binding</keyword>
<evidence type="ECO:0000256" key="1">
    <source>
        <dbReference type="ARBA" id="ARBA00000085"/>
    </source>
</evidence>
<keyword evidence="8" id="KW-0902">Two-component regulatory system</keyword>
<gene>
    <name evidence="12" type="ORF">ACFPC0_00565</name>
</gene>
<dbReference type="Pfam" id="PF13796">
    <property type="entry name" value="Sensor"/>
    <property type="match status" value="1"/>
</dbReference>
<evidence type="ECO:0000256" key="9">
    <source>
        <dbReference type="SAM" id="MobiDB-lite"/>
    </source>
</evidence>
<organism evidence="12 13">
    <name type="scientific">Streptomyces andamanensis</name>
    <dbReference type="NCBI Taxonomy" id="1565035"/>
    <lineage>
        <taxon>Bacteria</taxon>
        <taxon>Bacillati</taxon>
        <taxon>Actinomycetota</taxon>
        <taxon>Actinomycetes</taxon>
        <taxon>Kitasatosporales</taxon>
        <taxon>Streptomycetaceae</taxon>
        <taxon>Streptomyces</taxon>
    </lineage>
</organism>
<evidence type="ECO:0000256" key="5">
    <source>
        <dbReference type="ARBA" id="ARBA00022741"/>
    </source>
</evidence>
<dbReference type="InterPro" id="IPR025828">
    <property type="entry name" value="Put_sensor_dom"/>
</dbReference>